<keyword evidence="2" id="KW-0479">Metal-binding</keyword>
<keyword evidence="3" id="KW-0805">Transcription regulation</keyword>
<evidence type="ECO:0000313" key="9">
    <source>
        <dbReference type="Proteomes" id="UP000053558"/>
    </source>
</evidence>
<comment type="subcellular location">
    <subcellularLocation>
        <location evidence="1">Nucleus</location>
    </subcellularLocation>
</comment>
<dbReference type="OrthoDB" id="2123952at2759"/>
<dbReference type="InterPro" id="IPR007219">
    <property type="entry name" value="XnlR_reg_dom"/>
</dbReference>
<dbReference type="GO" id="GO:0006351">
    <property type="term" value="P:DNA-templated transcription"/>
    <property type="evidence" value="ECO:0007669"/>
    <property type="project" value="InterPro"/>
</dbReference>
<proteinExistence type="predicted"/>
<dbReference type="Gene3D" id="4.10.240.10">
    <property type="entry name" value="Zn(2)-C6 fungal-type DNA-binding domain"/>
    <property type="match status" value="1"/>
</dbReference>
<dbReference type="Proteomes" id="UP000053558">
    <property type="component" value="Unassembled WGS sequence"/>
</dbReference>
<dbReference type="Pfam" id="PF00172">
    <property type="entry name" value="Zn_clus"/>
    <property type="match status" value="1"/>
</dbReference>
<dbReference type="InterPro" id="IPR036864">
    <property type="entry name" value="Zn2-C6_fun-type_DNA-bd_sf"/>
</dbReference>
<dbReference type="PANTHER" id="PTHR47338:SF29">
    <property type="entry name" value="ZN(2)-C6 FUNGAL-TYPE DOMAIN-CONTAINING PROTEIN"/>
    <property type="match status" value="1"/>
</dbReference>
<evidence type="ECO:0000256" key="5">
    <source>
        <dbReference type="ARBA" id="ARBA00023242"/>
    </source>
</evidence>
<dbReference type="GeneID" id="19207511"/>
<protein>
    <recommendedName>
        <fullName evidence="7">Zn(2)-C6 fungal-type domain-containing protein</fullName>
    </recommendedName>
</protein>
<evidence type="ECO:0000256" key="4">
    <source>
        <dbReference type="ARBA" id="ARBA00023163"/>
    </source>
</evidence>
<evidence type="ECO:0000313" key="8">
    <source>
        <dbReference type="EMBL" id="EIW83525.1"/>
    </source>
</evidence>
<dbReference type="SUPFAM" id="SSF57701">
    <property type="entry name" value="Zn2/Cys6 DNA-binding domain"/>
    <property type="match status" value="1"/>
</dbReference>
<keyword evidence="5" id="KW-0539">Nucleus</keyword>
<dbReference type="EMBL" id="JH711576">
    <property type="protein sequence ID" value="EIW83525.1"/>
    <property type="molecule type" value="Genomic_DNA"/>
</dbReference>
<dbReference type="Pfam" id="PF04082">
    <property type="entry name" value="Fungal_trans"/>
    <property type="match status" value="1"/>
</dbReference>
<dbReference type="GO" id="GO:0000981">
    <property type="term" value="F:DNA-binding transcription factor activity, RNA polymerase II-specific"/>
    <property type="evidence" value="ECO:0007669"/>
    <property type="project" value="InterPro"/>
</dbReference>
<feature type="region of interest" description="Disordered" evidence="6">
    <location>
        <begin position="74"/>
        <end position="117"/>
    </location>
</feature>
<feature type="compositionally biased region" description="Low complexity" evidence="6">
    <location>
        <begin position="98"/>
        <end position="112"/>
    </location>
</feature>
<feature type="domain" description="Zn(2)-C6 fungal-type" evidence="7">
    <location>
        <begin position="19"/>
        <end position="51"/>
    </location>
</feature>
<dbReference type="CDD" id="cd00067">
    <property type="entry name" value="GAL4"/>
    <property type="match status" value="1"/>
</dbReference>
<dbReference type="InterPro" id="IPR001138">
    <property type="entry name" value="Zn2Cys6_DnaBD"/>
</dbReference>
<evidence type="ECO:0000256" key="3">
    <source>
        <dbReference type="ARBA" id="ARBA00023015"/>
    </source>
</evidence>
<gene>
    <name evidence="8" type="ORF">CONPUDRAFT_52497</name>
</gene>
<dbReference type="GO" id="GO:0005634">
    <property type="term" value="C:nucleus"/>
    <property type="evidence" value="ECO:0007669"/>
    <property type="project" value="UniProtKB-SubCell"/>
</dbReference>
<dbReference type="OMA" id="SWIQGVP"/>
<evidence type="ECO:0000259" key="7">
    <source>
        <dbReference type="PROSITE" id="PS50048"/>
    </source>
</evidence>
<dbReference type="GO" id="GO:0003677">
    <property type="term" value="F:DNA binding"/>
    <property type="evidence" value="ECO:0007669"/>
    <property type="project" value="InterPro"/>
</dbReference>
<name>A0A5M3MXR7_CONPW</name>
<keyword evidence="9" id="KW-1185">Reference proteome</keyword>
<organism evidence="8 9">
    <name type="scientific">Coniophora puteana (strain RWD-64-598)</name>
    <name type="common">Brown rot fungus</name>
    <dbReference type="NCBI Taxonomy" id="741705"/>
    <lineage>
        <taxon>Eukaryota</taxon>
        <taxon>Fungi</taxon>
        <taxon>Dikarya</taxon>
        <taxon>Basidiomycota</taxon>
        <taxon>Agaricomycotina</taxon>
        <taxon>Agaricomycetes</taxon>
        <taxon>Agaricomycetidae</taxon>
        <taxon>Boletales</taxon>
        <taxon>Coniophorineae</taxon>
        <taxon>Coniophoraceae</taxon>
        <taxon>Coniophora</taxon>
    </lineage>
</organism>
<dbReference type="PANTHER" id="PTHR47338">
    <property type="entry name" value="ZN(II)2CYS6 TRANSCRIPTION FACTOR (EUROFUNG)-RELATED"/>
    <property type="match status" value="1"/>
</dbReference>
<dbReference type="GO" id="GO:0008270">
    <property type="term" value="F:zinc ion binding"/>
    <property type="evidence" value="ECO:0007669"/>
    <property type="project" value="InterPro"/>
</dbReference>
<accession>A0A5M3MXR7</accession>
<dbReference type="CDD" id="cd14725">
    <property type="entry name" value="ZIP_Gal4-like_2"/>
    <property type="match status" value="1"/>
</dbReference>
<comment type="caution">
    <text evidence="8">The sequence shown here is derived from an EMBL/GenBank/DDBJ whole genome shotgun (WGS) entry which is preliminary data.</text>
</comment>
<dbReference type="InterPro" id="IPR050815">
    <property type="entry name" value="TF_fung"/>
</dbReference>
<dbReference type="PROSITE" id="PS00463">
    <property type="entry name" value="ZN2_CY6_FUNGAL_1"/>
    <property type="match status" value="1"/>
</dbReference>
<dbReference type="SMART" id="SM00066">
    <property type="entry name" value="GAL4"/>
    <property type="match status" value="1"/>
</dbReference>
<keyword evidence="4" id="KW-0804">Transcription</keyword>
<evidence type="ECO:0000256" key="6">
    <source>
        <dbReference type="SAM" id="MobiDB-lite"/>
    </source>
</evidence>
<evidence type="ECO:0000256" key="1">
    <source>
        <dbReference type="ARBA" id="ARBA00004123"/>
    </source>
</evidence>
<reference evidence="9" key="1">
    <citation type="journal article" date="2012" name="Science">
        <title>The Paleozoic origin of enzymatic lignin decomposition reconstructed from 31 fungal genomes.</title>
        <authorList>
            <person name="Floudas D."/>
            <person name="Binder M."/>
            <person name="Riley R."/>
            <person name="Barry K."/>
            <person name="Blanchette R.A."/>
            <person name="Henrissat B."/>
            <person name="Martinez A.T."/>
            <person name="Otillar R."/>
            <person name="Spatafora J.W."/>
            <person name="Yadav J.S."/>
            <person name="Aerts A."/>
            <person name="Benoit I."/>
            <person name="Boyd A."/>
            <person name="Carlson A."/>
            <person name="Copeland A."/>
            <person name="Coutinho P.M."/>
            <person name="de Vries R.P."/>
            <person name="Ferreira P."/>
            <person name="Findley K."/>
            <person name="Foster B."/>
            <person name="Gaskell J."/>
            <person name="Glotzer D."/>
            <person name="Gorecki P."/>
            <person name="Heitman J."/>
            <person name="Hesse C."/>
            <person name="Hori C."/>
            <person name="Igarashi K."/>
            <person name="Jurgens J.A."/>
            <person name="Kallen N."/>
            <person name="Kersten P."/>
            <person name="Kohler A."/>
            <person name="Kuees U."/>
            <person name="Kumar T.K.A."/>
            <person name="Kuo A."/>
            <person name="LaButti K."/>
            <person name="Larrondo L.F."/>
            <person name="Lindquist E."/>
            <person name="Ling A."/>
            <person name="Lombard V."/>
            <person name="Lucas S."/>
            <person name="Lundell T."/>
            <person name="Martin R."/>
            <person name="McLaughlin D.J."/>
            <person name="Morgenstern I."/>
            <person name="Morin E."/>
            <person name="Murat C."/>
            <person name="Nagy L.G."/>
            <person name="Nolan M."/>
            <person name="Ohm R.A."/>
            <person name="Patyshakuliyeva A."/>
            <person name="Rokas A."/>
            <person name="Ruiz-Duenas F.J."/>
            <person name="Sabat G."/>
            <person name="Salamov A."/>
            <person name="Samejima M."/>
            <person name="Schmutz J."/>
            <person name="Slot J.C."/>
            <person name="St John F."/>
            <person name="Stenlid J."/>
            <person name="Sun H."/>
            <person name="Sun S."/>
            <person name="Syed K."/>
            <person name="Tsang A."/>
            <person name="Wiebenga A."/>
            <person name="Young D."/>
            <person name="Pisabarro A."/>
            <person name="Eastwood D.C."/>
            <person name="Martin F."/>
            <person name="Cullen D."/>
            <person name="Grigoriev I.V."/>
            <person name="Hibbett D.S."/>
        </authorList>
    </citation>
    <scope>NUCLEOTIDE SEQUENCE [LARGE SCALE GENOMIC DNA]</scope>
    <source>
        <strain evidence="9">RWD-64-598 SS2</strain>
    </source>
</reference>
<dbReference type="CDD" id="cd12148">
    <property type="entry name" value="fungal_TF_MHR"/>
    <property type="match status" value="1"/>
</dbReference>
<dbReference type="KEGG" id="cput:CONPUDRAFT_52497"/>
<sequence>MATNKTPLAPPPALQRGKACLRCRKRKMRCDGDKPSCQQCVRAKKSDCCQYDDGKGKTRTQLLRENIERLEQRIRELEDPEYTSPSVTLYDPHGHQRSGSSSSSIAGSPGSGDFLPHSPFPSGKIPLSLPHWFSPGGSWIQGVPSPSPTPFSDYLDEPAPELALMLIDIFSSHRHQCLLGIHMGRLRDSYHLPTVERRHPVLMNAIFLWACYLSRPAPLSQHEQHYLAKTLDAMSDALRYPHRILDVIQASCLLAVYYLSCGRALEGSYHATAAASMAVQCGLHGAVTGRSRPLFDLTGMGAGGPFELEPAKDVIEQGERILTFWQVFILDRCWSVVLHKPVTILEGADGLLPIMMPWPQEMEDYEAGHMNEIHNFQGVHSFFDGQLSLSGGFTRLALRAKVSVLYERAHALSANWNQPMGMSTTTPDAIQALDHTITQFVSTLIPVHQLDATMPDDKHAYIAIHTLAAAAMIHLYFPLANDDPNSYDKCLRAARACVNIVKHIADTDFEYLDPIIGPCWTCAADTLIRELNLVEASWQLMDSTEVRNEVGTLLYAMNSLSARFPLLGASSRASMSAWNFRADSPDSSIGYSVAKVQKRLSGL</sequence>
<dbReference type="RefSeq" id="XP_007766340.1">
    <property type="nucleotide sequence ID" value="XM_007768150.1"/>
</dbReference>
<evidence type="ECO:0000256" key="2">
    <source>
        <dbReference type="ARBA" id="ARBA00022723"/>
    </source>
</evidence>
<dbReference type="PROSITE" id="PS50048">
    <property type="entry name" value="ZN2_CY6_FUNGAL_2"/>
    <property type="match status" value="1"/>
</dbReference>
<dbReference type="AlphaFoldDB" id="A0A5M3MXR7"/>